<protein>
    <submittedName>
        <fullName evidence="2">Uncharacterized protein</fullName>
    </submittedName>
</protein>
<reference evidence="2" key="3">
    <citation type="submission" date="2015-04" db="UniProtKB">
        <authorList>
            <consortium name="EnsemblPlants"/>
        </authorList>
    </citation>
    <scope>IDENTIFICATION</scope>
</reference>
<feature type="compositionally biased region" description="Pro residues" evidence="1">
    <location>
        <begin position="12"/>
        <end position="21"/>
    </location>
</feature>
<dbReference type="Proteomes" id="UP000032180">
    <property type="component" value="Chromosome 11"/>
</dbReference>
<evidence type="ECO:0000256" key="1">
    <source>
        <dbReference type="SAM" id="MobiDB-lite"/>
    </source>
</evidence>
<dbReference type="EnsemblPlants" id="LPERR11G18640.1">
    <property type="protein sequence ID" value="LPERR11G18640.1"/>
    <property type="gene ID" value="LPERR11G18640"/>
</dbReference>
<evidence type="ECO:0000313" key="2">
    <source>
        <dbReference type="EnsemblPlants" id="LPERR11G18640.1"/>
    </source>
</evidence>
<name>A0A0D9XV30_9ORYZ</name>
<sequence length="63" mass="6738">MGWWAFRLICVSPPPPQPTPAAPETTISPRPPPPSAVATSTAGDHRFAAEKPDLDTTQPQIPH</sequence>
<dbReference type="AlphaFoldDB" id="A0A0D9XV30"/>
<organism evidence="2 3">
    <name type="scientific">Leersia perrieri</name>
    <dbReference type="NCBI Taxonomy" id="77586"/>
    <lineage>
        <taxon>Eukaryota</taxon>
        <taxon>Viridiplantae</taxon>
        <taxon>Streptophyta</taxon>
        <taxon>Embryophyta</taxon>
        <taxon>Tracheophyta</taxon>
        <taxon>Spermatophyta</taxon>
        <taxon>Magnoliopsida</taxon>
        <taxon>Liliopsida</taxon>
        <taxon>Poales</taxon>
        <taxon>Poaceae</taxon>
        <taxon>BOP clade</taxon>
        <taxon>Oryzoideae</taxon>
        <taxon>Oryzeae</taxon>
        <taxon>Oryzinae</taxon>
        <taxon>Leersia</taxon>
    </lineage>
</organism>
<dbReference type="Gramene" id="LPERR11G18640.1">
    <property type="protein sequence ID" value="LPERR11G18640.1"/>
    <property type="gene ID" value="LPERR11G18640"/>
</dbReference>
<keyword evidence="3" id="KW-1185">Reference proteome</keyword>
<reference evidence="2 3" key="1">
    <citation type="submission" date="2012-08" db="EMBL/GenBank/DDBJ databases">
        <title>Oryza genome evolution.</title>
        <authorList>
            <person name="Wing R.A."/>
        </authorList>
    </citation>
    <scope>NUCLEOTIDE SEQUENCE</scope>
</reference>
<feature type="region of interest" description="Disordered" evidence="1">
    <location>
        <begin position="12"/>
        <end position="63"/>
    </location>
</feature>
<proteinExistence type="predicted"/>
<feature type="compositionally biased region" description="Basic and acidic residues" evidence="1">
    <location>
        <begin position="43"/>
        <end position="54"/>
    </location>
</feature>
<accession>A0A0D9XV30</accession>
<evidence type="ECO:0000313" key="3">
    <source>
        <dbReference type="Proteomes" id="UP000032180"/>
    </source>
</evidence>
<dbReference type="HOGENOM" id="CLU_2888991_0_0_1"/>
<reference evidence="3" key="2">
    <citation type="submission" date="2013-12" db="EMBL/GenBank/DDBJ databases">
        <authorList>
            <person name="Yu Y."/>
            <person name="Lee S."/>
            <person name="de Baynast K."/>
            <person name="Wissotski M."/>
            <person name="Liu L."/>
            <person name="Talag J."/>
            <person name="Goicoechea J."/>
            <person name="Angelova A."/>
            <person name="Jetty R."/>
            <person name="Kudrna D."/>
            <person name="Golser W."/>
            <person name="Rivera L."/>
            <person name="Zhang J."/>
            <person name="Wing R."/>
        </authorList>
    </citation>
    <scope>NUCLEOTIDE SEQUENCE</scope>
</reference>